<dbReference type="EMBL" id="SRLO01000035">
    <property type="protein sequence ID" value="TNN83047.1"/>
    <property type="molecule type" value="Genomic_DNA"/>
</dbReference>
<keyword evidence="2" id="KW-1185">Reference proteome</keyword>
<dbReference type="AlphaFoldDB" id="A0A4Z2IZ65"/>
<reference evidence="1 2" key="1">
    <citation type="submission" date="2019-03" db="EMBL/GenBank/DDBJ databases">
        <title>First draft genome of Liparis tanakae, snailfish: a comprehensive survey of snailfish specific genes.</title>
        <authorList>
            <person name="Kim W."/>
            <person name="Song I."/>
            <person name="Jeong J.-H."/>
            <person name="Kim D."/>
            <person name="Kim S."/>
            <person name="Ryu S."/>
            <person name="Song J.Y."/>
            <person name="Lee S.K."/>
        </authorList>
    </citation>
    <scope>NUCLEOTIDE SEQUENCE [LARGE SCALE GENOMIC DNA]</scope>
    <source>
        <tissue evidence="1">Muscle</tissue>
    </source>
</reference>
<proteinExistence type="predicted"/>
<evidence type="ECO:0000313" key="2">
    <source>
        <dbReference type="Proteomes" id="UP000314294"/>
    </source>
</evidence>
<protein>
    <submittedName>
        <fullName evidence="1">Uncharacterized protein</fullName>
    </submittedName>
</protein>
<name>A0A4Z2IZ65_9TELE</name>
<comment type="caution">
    <text evidence="1">The sequence shown here is derived from an EMBL/GenBank/DDBJ whole genome shotgun (WGS) entry which is preliminary data.</text>
</comment>
<gene>
    <name evidence="1" type="ORF">EYF80_006654</name>
</gene>
<dbReference type="Proteomes" id="UP000314294">
    <property type="component" value="Unassembled WGS sequence"/>
</dbReference>
<sequence length="305" mass="34177">MFLRLWIHESTGAMWPACAVGVTALQPDARGLRTISYTADLLKKRERVSFEEAREISEMVTGAEDFLADVEGKDLVGGGHRWRRGAVPPQAELQGGLGKQRLDQSQVQARHAPAVQHQDLIAWTQAWQRGRRKHVNRDHLQLIVDLQGDIDTRSTKEQSVRMTSPCAALRVRPPHHIAEELARGQVPDLHAQPRSPVQSEAVRAGVQLFHLFTQESLMLSGTHRNQTHRRLVGQLPRGRGCREQVSGCLVSSDRNLDRQAVRHVDARQHVCGSAEAVPQTALRGRHGVDAGQHVQPLRERVRREV</sequence>
<evidence type="ECO:0000313" key="1">
    <source>
        <dbReference type="EMBL" id="TNN83047.1"/>
    </source>
</evidence>
<organism evidence="1 2">
    <name type="scientific">Liparis tanakae</name>
    <name type="common">Tanaka's snailfish</name>
    <dbReference type="NCBI Taxonomy" id="230148"/>
    <lineage>
        <taxon>Eukaryota</taxon>
        <taxon>Metazoa</taxon>
        <taxon>Chordata</taxon>
        <taxon>Craniata</taxon>
        <taxon>Vertebrata</taxon>
        <taxon>Euteleostomi</taxon>
        <taxon>Actinopterygii</taxon>
        <taxon>Neopterygii</taxon>
        <taxon>Teleostei</taxon>
        <taxon>Neoteleostei</taxon>
        <taxon>Acanthomorphata</taxon>
        <taxon>Eupercaria</taxon>
        <taxon>Perciformes</taxon>
        <taxon>Cottioidei</taxon>
        <taxon>Cottales</taxon>
        <taxon>Liparidae</taxon>
        <taxon>Liparis</taxon>
    </lineage>
</organism>
<accession>A0A4Z2IZ65</accession>